<keyword evidence="3" id="KW-1185">Reference proteome</keyword>
<organism evidence="2 3">
    <name type="scientific">Corchorus capsularis</name>
    <name type="common">Jute</name>
    <dbReference type="NCBI Taxonomy" id="210143"/>
    <lineage>
        <taxon>Eukaryota</taxon>
        <taxon>Viridiplantae</taxon>
        <taxon>Streptophyta</taxon>
        <taxon>Embryophyta</taxon>
        <taxon>Tracheophyta</taxon>
        <taxon>Spermatophyta</taxon>
        <taxon>Magnoliopsida</taxon>
        <taxon>eudicotyledons</taxon>
        <taxon>Gunneridae</taxon>
        <taxon>Pentapetalae</taxon>
        <taxon>rosids</taxon>
        <taxon>malvids</taxon>
        <taxon>Malvales</taxon>
        <taxon>Malvaceae</taxon>
        <taxon>Grewioideae</taxon>
        <taxon>Apeibeae</taxon>
        <taxon>Corchorus</taxon>
    </lineage>
</organism>
<protein>
    <submittedName>
        <fullName evidence="2">Uncharacterized protein</fullName>
    </submittedName>
</protein>
<dbReference type="Gramene" id="OMO50288">
    <property type="protein sequence ID" value="OMO50288"/>
    <property type="gene ID" value="CCACVL1_30531"/>
</dbReference>
<evidence type="ECO:0000256" key="1">
    <source>
        <dbReference type="SAM" id="MobiDB-lite"/>
    </source>
</evidence>
<dbReference type="AlphaFoldDB" id="A0A1R3FWP7"/>
<evidence type="ECO:0000313" key="2">
    <source>
        <dbReference type="EMBL" id="OMO50288.1"/>
    </source>
</evidence>
<evidence type="ECO:0000313" key="3">
    <source>
        <dbReference type="Proteomes" id="UP000188268"/>
    </source>
</evidence>
<dbReference type="Proteomes" id="UP000188268">
    <property type="component" value="Unassembled WGS sequence"/>
</dbReference>
<dbReference type="EMBL" id="AWWV01016206">
    <property type="protein sequence ID" value="OMO50288.1"/>
    <property type="molecule type" value="Genomic_DNA"/>
</dbReference>
<gene>
    <name evidence="2" type="ORF">CCACVL1_30531</name>
</gene>
<reference evidence="2 3" key="1">
    <citation type="submission" date="2013-09" db="EMBL/GenBank/DDBJ databases">
        <title>Corchorus capsularis genome sequencing.</title>
        <authorList>
            <person name="Alam M."/>
            <person name="Haque M.S."/>
            <person name="Islam M.S."/>
            <person name="Emdad E.M."/>
            <person name="Islam M.M."/>
            <person name="Ahmed B."/>
            <person name="Halim A."/>
            <person name="Hossen Q.M.M."/>
            <person name="Hossain M.Z."/>
            <person name="Ahmed R."/>
            <person name="Khan M.M."/>
            <person name="Islam R."/>
            <person name="Rashid M.M."/>
            <person name="Khan S.A."/>
            <person name="Rahman M.S."/>
            <person name="Alam M."/>
        </authorList>
    </citation>
    <scope>NUCLEOTIDE SEQUENCE [LARGE SCALE GENOMIC DNA]</scope>
    <source>
        <strain evidence="3">cv. CVL-1</strain>
        <tissue evidence="2">Whole seedling</tissue>
    </source>
</reference>
<proteinExistence type="predicted"/>
<name>A0A1R3FWP7_COCAP</name>
<sequence length="35" mass="3847">MGNFENMIIGIHHVPPRSSTMGDSEVSCIKETTID</sequence>
<comment type="caution">
    <text evidence="2">The sequence shown here is derived from an EMBL/GenBank/DDBJ whole genome shotgun (WGS) entry which is preliminary data.</text>
</comment>
<accession>A0A1R3FWP7</accession>
<feature type="region of interest" description="Disordered" evidence="1">
    <location>
        <begin position="15"/>
        <end position="35"/>
    </location>
</feature>